<dbReference type="SUPFAM" id="SSF103473">
    <property type="entry name" value="MFS general substrate transporter"/>
    <property type="match status" value="1"/>
</dbReference>
<dbReference type="Gene3D" id="1.20.1250.20">
    <property type="entry name" value="MFS general substrate transporter like domains"/>
    <property type="match status" value="1"/>
</dbReference>
<comment type="subcellular location">
    <subcellularLocation>
        <location evidence="1">Cell membrane</location>
        <topology evidence="1">Multi-pass membrane protein</topology>
    </subcellularLocation>
</comment>
<dbReference type="PANTHER" id="PTHR23513">
    <property type="entry name" value="INTEGRAL MEMBRANE EFFLUX PROTEIN-RELATED"/>
    <property type="match status" value="1"/>
</dbReference>
<protein>
    <submittedName>
        <fullName evidence="9">MFS transporter</fullName>
    </submittedName>
</protein>
<evidence type="ECO:0000256" key="2">
    <source>
        <dbReference type="ARBA" id="ARBA00022448"/>
    </source>
</evidence>
<dbReference type="CDD" id="cd06173">
    <property type="entry name" value="MFS_MefA_like"/>
    <property type="match status" value="1"/>
</dbReference>
<keyword evidence="5 7" id="KW-1133">Transmembrane helix</keyword>
<keyword evidence="3" id="KW-1003">Cell membrane</keyword>
<name>A0A9Y2IPY8_9PSEU</name>
<dbReference type="Proteomes" id="UP001236014">
    <property type="component" value="Chromosome"/>
</dbReference>
<feature type="transmembrane region" description="Helical" evidence="7">
    <location>
        <begin position="183"/>
        <end position="200"/>
    </location>
</feature>
<keyword evidence="4 7" id="KW-0812">Transmembrane</keyword>
<dbReference type="InterPro" id="IPR010290">
    <property type="entry name" value="TM_effector"/>
</dbReference>
<keyword evidence="2" id="KW-0813">Transport</keyword>
<evidence type="ECO:0000256" key="6">
    <source>
        <dbReference type="ARBA" id="ARBA00023136"/>
    </source>
</evidence>
<dbReference type="EMBL" id="CP127294">
    <property type="protein sequence ID" value="WIX83281.1"/>
    <property type="molecule type" value="Genomic_DNA"/>
</dbReference>
<dbReference type="AlphaFoldDB" id="A0A9Y2IPY8"/>
<dbReference type="PROSITE" id="PS50850">
    <property type="entry name" value="MFS"/>
    <property type="match status" value="1"/>
</dbReference>
<evidence type="ECO:0000313" key="10">
    <source>
        <dbReference type="Proteomes" id="UP001236014"/>
    </source>
</evidence>
<feature type="transmembrane region" description="Helical" evidence="7">
    <location>
        <begin position="362"/>
        <end position="382"/>
    </location>
</feature>
<evidence type="ECO:0000256" key="7">
    <source>
        <dbReference type="SAM" id="Phobius"/>
    </source>
</evidence>
<feature type="domain" description="Major facilitator superfamily (MFS) profile" evidence="8">
    <location>
        <begin position="20"/>
        <end position="410"/>
    </location>
</feature>
<evidence type="ECO:0000313" key="9">
    <source>
        <dbReference type="EMBL" id="WIX83281.1"/>
    </source>
</evidence>
<organism evidence="9 10">
    <name type="scientific">Amycolatopsis carbonis</name>
    <dbReference type="NCBI Taxonomy" id="715471"/>
    <lineage>
        <taxon>Bacteria</taxon>
        <taxon>Bacillati</taxon>
        <taxon>Actinomycetota</taxon>
        <taxon>Actinomycetes</taxon>
        <taxon>Pseudonocardiales</taxon>
        <taxon>Pseudonocardiaceae</taxon>
        <taxon>Amycolatopsis</taxon>
    </lineage>
</organism>
<keyword evidence="6 7" id="KW-0472">Membrane</keyword>
<feature type="transmembrane region" description="Helical" evidence="7">
    <location>
        <begin position="230"/>
        <end position="256"/>
    </location>
</feature>
<dbReference type="InterPro" id="IPR036259">
    <property type="entry name" value="MFS_trans_sf"/>
</dbReference>
<keyword evidence="10" id="KW-1185">Reference proteome</keyword>
<dbReference type="Pfam" id="PF05977">
    <property type="entry name" value="MFS_3"/>
    <property type="match status" value="1"/>
</dbReference>
<feature type="transmembrane region" description="Helical" evidence="7">
    <location>
        <begin position="320"/>
        <end position="341"/>
    </location>
</feature>
<gene>
    <name evidence="9" type="ORF">QRX50_22215</name>
</gene>
<dbReference type="InterPro" id="IPR020846">
    <property type="entry name" value="MFS_dom"/>
</dbReference>
<dbReference type="KEGG" id="acab:QRX50_22215"/>
<evidence type="ECO:0000256" key="5">
    <source>
        <dbReference type="ARBA" id="ARBA00022989"/>
    </source>
</evidence>
<proteinExistence type="predicted"/>
<feature type="transmembrane region" description="Helical" evidence="7">
    <location>
        <begin position="55"/>
        <end position="78"/>
    </location>
</feature>
<feature type="transmembrane region" description="Helical" evidence="7">
    <location>
        <begin position="262"/>
        <end position="285"/>
    </location>
</feature>
<reference evidence="9 10" key="1">
    <citation type="submission" date="2023-06" db="EMBL/GenBank/DDBJ databases">
        <authorList>
            <person name="Oyuntsetseg B."/>
            <person name="Kim S.B."/>
        </authorList>
    </citation>
    <scope>NUCLEOTIDE SEQUENCE [LARGE SCALE GENOMIC DNA]</scope>
    <source>
        <strain evidence="9 10">2-15</strain>
    </source>
</reference>
<sequence length="421" mass="43130">MTGMVRVFRRSAAAPKMPPAFARLWTAATVSALGDGAYAAALPLFAVALSKDPVVISLVSVAMVLPHLVVGLVAGALVDRWDRRRTMWVADLWQAALLALAVVAGAVGALGIPELLVLAFLLGVGELFFDVASQAYLPDLLGRDQTLLRRANGRLRGASTAAGQFAGPPVGSFLFALARTVPFLADAVSFVASALLIRTLPSTPVPERVEGRSVWADAREGFRYVVRDRLLLGLALRPAVGNLAFGAVGAVLVLFAQDTLGLSAVGYGFLLAADAVGGLLGAMVVAGPLEKLLGTGTALTLTAVVEGASILVFGLADNPWLAGAMFALCGCGMATTMVLGWSLRQAIVPGRLMGRVAAASRLVSLSAGPLGALLGGWLASAAGLRTPYFAAAAVLLTMTVVTMSMTSNAKVKAALASAVDG</sequence>
<accession>A0A9Y2IPY8</accession>
<feature type="transmembrane region" description="Helical" evidence="7">
    <location>
        <begin position="388"/>
        <end position="406"/>
    </location>
</feature>
<dbReference type="GO" id="GO:0022857">
    <property type="term" value="F:transmembrane transporter activity"/>
    <property type="evidence" value="ECO:0007669"/>
    <property type="project" value="InterPro"/>
</dbReference>
<feature type="transmembrane region" description="Helical" evidence="7">
    <location>
        <begin position="292"/>
        <end position="314"/>
    </location>
</feature>
<evidence type="ECO:0000256" key="3">
    <source>
        <dbReference type="ARBA" id="ARBA00022475"/>
    </source>
</evidence>
<feature type="transmembrane region" description="Helical" evidence="7">
    <location>
        <begin position="90"/>
        <end position="110"/>
    </location>
</feature>
<dbReference type="PANTHER" id="PTHR23513:SF6">
    <property type="entry name" value="MAJOR FACILITATOR SUPERFAMILY ASSOCIATED DOMAIN-CONTAINING PROTEIN"/>
    <property type="match status" value="1"/>
</dbReference>
<evidence type="ECO:0000259" key="8">
    <source>
        <dbReference type="PROSITE" id="PS50850"/>
    </source>
</evidence>
<dbReference type="RefSeq" id="WP_285973834.1">
    <property type="nucleotide sequence ID" value="NZ_CP127294.1"/>
</dbReference>
<evidence type="ECO:0000256" key="1">
    <source>
        <dbReference type="ARBA" id="ARBA00004651"/>
    </source>
</evidence>
<dbReference type="GO" id="GO:0005886">
    <property type="term" value="C:plasma membrane"/>
    <property type="evidence" value="ECO:0007669"/>
    <property type="project" value="UniProtKB-SubCell"/>
</dbReference>
<evidence type="ECO:0000256" key="4">
    <source>
        <dbReference type="ARBA" id="ARBA00022692"/>
    </source>
</evidence>